<gene>
    <name evidence="2" type="ORF">TAT_000017000</name>
    <name evidence="3" type="ORF">TAV_000016800</name>
</gene>
<feature type="compositionally biased region" description="Low complexity" evidence="1">
    <location>
        <begin position="11"/>
        <end position="27"/>
    </location>
</feature>
<feature type="region of interest" description="Disordered" evidence="1">
    <location>
        <begin position="1"/>
        <end position="30"/>
    </location>
</feature>
<dbReference type="EMBL" id="UIVS01000001">
    <property type="protein sequence ID" value="SVP89475.1"/>
    <property type="molecule type" value="Genomic_DNA"/>
</dbReference>
<feature type="region of interest" description="Disordered" evidence="1">
    <location>
        <begin position="55"/>
        <end position="90"/>
    </location>
</feature>
<dbReference type="VEuPathDB" id="PiroplasmaDB:TA18930"/>
<proteinExistence type="predicted"/>
<sequence>MNQVVETFDVSESPPSSNSGSPENNLNNDKEFLEDNNICDVESITSDSSVYEEFDDFDPSNFRLTPQNTISPKREATNTTNNSSSDEVMSSEFKSVDSYESFYVLSLENQNDTSNKMSLDTSNTIDKVDTTDNNSNTTNTNGTREIVVDEGSMVVDVGEPELDVEMELDNVMAEINGGSVSFDAAGSSAFVNTSTDATNNVDNIVNAFGRDNPLENGLIMESEDELDNAKLQKYLKNQKITEICKRLKADLKGSKYVGEKYACFSERVYNYISDLRSYSSTSSHDPTTTTSTITSVDLKPLSTDSIGSLDDSSYDLGSARETIAFDTQPQPTKSTDQQFNGLSNNVVVRDEFDVKFQDFLKKHQHLINQSFDSSEDTTDTVGSSKSDQKDYQEVSQSKETPCCVVTIDKIEVESESRHGLEPVMSSSCISLVFSCLRSIKIAVGDNLHEYNVYSGTKKFMSKFLEILRKLNVLEKKLKNDFLTLENNDYNLELTRNGFLTLMKMNNRLLTLYNNYRDHEKLQRDSIRLKIDGISLLRSEILSKIEQTQINIKVADVKETLLSRENRLRDIYNETGFFVLPLNYHESYQNILYLFNFNYYSKINRSYQISPPSTIVSGVNNNTNTPKSTNNILDKAINLNNLNNFNNTMFKDELPPYVTREMIDNLRVLDQLPFKPAKLVPDLELKLFLYFQNSNTTSSANSLLNNGVFNNYFSPTVISSSSSASSNNLNLSPYTNKVNNNSSVCNLFNNSHGSNNGVYNVVEKNNSLETVINLNVDENIYIDVFTLRKELKLILYSPIHKDVPYYRFKSDLVQYYNQFLNSKIEEFVEDVIENVQLVELLNTVMEIAREINVKFVNNLNMFHSLTQLSTNYYYLSQWTNDSNNLGLANGPNNQRKNVFECEKVLKLMLTFKNNMPCLWCLVYFNFNTGKSPSKSPNNPKFTNRYFAEKNLLVSGVKFDFVHKLNKTLGANYQSGLDQINRLITTPGTPKDLVEHIMSTLNSQEYYM</sequence>
<reference evidence="3" key="1">
    <citation type="submission" date="2018-07" db="EMBL/GenBank/DDBJ databases">
        <authorList>
            <person name="Quirk P.G."/>
            <person name="Krulwich T.A."/>
        </authorList>
    </citation>
    <scope>NUCLEOTIDE SEQUENCE</scope>
    <source>
        <strain evidence="3">Anand</strain>
    </source>
</reference>
<feature type="region of interest" description="Disordered" evidence="1">
    <location>
        <begin position="371"/>
        <end position="395"/>
    </location>
</feature>
<evidence type="ECO:0000313" key="2">
    <source>
        <dbReference type="EMBL" id="SVP88306.1"/>
    </source>
</evidence>
<accession>A0A3B0MIE2</accession>
<protein>
    <submittedName>
        <fullName evidence="3">Uncharacterized protein</fullName>
    </submittedName>
</protein>
<name>A0A3B0MIE2_THEAN</name>
<evidence type="ECO:0000313" key="3">
    <source>
        <dbReference type="EMBL" id="SVP89475.1"/>
    </source>
</evidence>
<feature type="compositionally biased region" description="Polar residues" evidence="1">
    <location>
        <begin position="62"/>
        <end position="88"/>
    </location>
</feature>
<dbReference type="EMBL" id="UIVT01000001">
    <property type="protein sequence ID" value="SVP88306.1"/>
    <property type="molecule type" value="Genomic_DNA"/>
</dbReference>
<organism evidence="3">
    <name type="scientific">Theileria annulata</name>
    <dbReference type="NCBI Taxonomy" id="5874"/>
    <lineage>
        <taxon>Eukaryota</taxon>
        <taxon>Sar</taxon>
        <taxon>Alveolata</taxon>
        <taxon>Apicomplexa</taxon>
        <taxon>Aconoidasida</taxon>
        <taxon>Piroplasmida</taxon>
        <taxon>Theileriidae</taxon>
        <taxon>Theileria</taxon>
    </lineage>
</organism>
<evidence type="ECO:0000256" key="1">
    <source>
        <dbReference type="SAM" id="MobiDB-lite"/>
    </source>
</evidence>
<dbReference type="AlphaFoldDB" id="A0A3B0MIE2"/>